<dbReference type="Proteomes" id="UP000654401">
    <property type="component" value="Unassembled WGS sequence"/>
</dbReference>
<comment type="caution">
    <text evidence="7">The sequence shown here is derived from an EMBL/GenBank/DDBJ whole genome shotgun (WGS) entry which is preliminary data.</text>
</comment>
<keyword evidence="3 5" id="KW-0697">Rotamase</keyword>
<dbReference type="EMBL" id="JACNFK010000019">
    <property type="protein sequence ID" value="MBC8519221.1"/>
    <property type="molecule type" value="Genomic_DNA"/>
</dbReference>
<dbReference type="InterPro" id="IPR024936">
    <property type="entry name" value="Cyclophilin-type_PPIase"/>
</dbReference>
<dbReference type="InterPro" id="IPR020892">
    <property type="entry name" value="Cyclophilin-type_PPIase_CS"/>
</dbReference>
<dbReference type="CDD" id="cd01920">
    <property type="entry name" value="cyclophilin_EcCYP_like"/>
    <property type="match status" value="1"/>
</dbReference>
<keyword evidence="4 5" id="KW-0413">Isomerase</keyword>
<dbReference type="GO" id="GO:0003755">
    <property type="term" value="F:peptidyl-prolyl cis-trans isomerase activity"/>
    <property type="evidence" value="ECO:0007669"/>
    <property type="project" value="UniProtKB-UniRule"/>
</dbReference>
<comment type="function">
    <text evidence="1 5">PPIases accelerate the folding of proteins. It catalyzes the cis-trans isomerization of proline imidic peptide bonds in oligopeptides.</text>
</comment>
<dbReference type="InterPro" id="IPR002130">
    <property type="entry name" value="Cyclophilin-type_PPIase_dom"/>
</dbReference>
<proteinExistence type="inferred from homology"/>
<evidence type="ECO:0000259" key="6">
    <source>
        <dbReference type="PROSITE" id="PS50072"/>
    </source>
</evidence>
<dbReference type="GO" id="GO:0006457">
    <property type="term" value="P:protein folding"/>
    <property type="evidence" value="ECO:0007669"/>
    <property type="project" value="InterPro"/>
</dbReference>
<dbReference type="EC" id="5.2.1.8" evidence="5"/>
<dbReference type="Gene3D" id="2.40.100.10">
    <property type="entry name" value="Cyclophilin-like"/>
    <property type="match status" value="1"/>
</dbReference>
<evidence type="ECO:0000256" key="5">
    <source>
        <dbReference type="RuleBase" id="RU363019"/>
    </source>
</evidence>
<comment type="similarity">
    <text evidence="2 5">Belongs to the cyclophilin-type PPIase family.</text>
</comment>
<dbReference type="PROSITE" id="PS50072">
    <property type="entry name" value="CSA_PPIASE_2"/>
    <property type="match status" value="1"/>
</dbReference>
<evidence type="ECO:0000256" key="3">
    <source>
        <dbReference type="ARBA" id="ARBA00023110"/>
    </source>
</evidence>
<evidence type="ECO:0000313" key="7">
    <source>
        <dbReference type="EMBL" id="MBC8519221.1"/>
    </source>
</evidence>
<evidence type="ECO:0000256" key="4">
    <source>
        <dbReference type="ARBA" id="ARBA00023235"/>
    </source>
</evidence>
<evidence type="ECO:0000256" key="1">
    <source>
        <dbReference type="ARBA" id="ARBA00002388"/>
    </source>
</evidence>
<feature type="domain" description="PPIase cyclophilin-type" evidence="6">
    <location>
        <begin position="1"/>
        <end position="163"/>
    </location>
</feature>
<reference evidence="7 8" key="1">
    <citation type="submission" date="2020-08" db="EMBL/GenBank/DDBJ databases">
        <title>Bridging the membrane lipid divide: bacteria of the FCB group superphylum have the potential to synthesize archaeal ether lipids.</title>
        <authorList>
            <person name="Villanueva L."/>
            <person name="Von Meijenfeldt F.A.B."/>
            <person name="Westbye A.B."/>
            <person name="Yadav S."/>
            <person name="Hopmans E.C."/>
            <person name="Dutilh B.E."/>
            <person name="Sinninghe Damste J.S."/>
        </authorList>
    </citation>
    <scope>NUCLEOTIDE SEQUENCE [LARGE SCALE GENOMIC DNA]</scope>
    <source>
        <strain evidence="7">NIOZ-UU100</strain>
    </source>
</reference>
<accession>A0A8J6NW64</accession>
<gene>
    <name evidence="7" type="ORF">H8D24_02280</name>
</gene>
<evidence type="ECO:0000313" key="8">
    <source>
        <dbReference type="Proteomes" id="UP000654401"/>
    </source>
</evidence>
<dbReference type="PIRSF" id="PIRSF001467">
    <property type="entry name" value="Peptidylpro_ismrse"/>
    <property type="match status" value="1"/>
</dbReference>
<dbReference type="PROSITE" id="PS00170">
    <property type="entry name" value="CSA_PPIASE_1"/>
    <property type="match status" value="1"/>
</dbReference>
<organism evidence="7 8">
    <name type="scientific">Candidatus Thiopontia autotrophica</name>
    <dbReference type="NCBI Taxonomy" id="2841688"/>
    <lineage>
        <taxon>Bacteria</taxon>
        <taxon>Pseudomonadati</taxon>
        <taxon>Pseudomonadota</taxon>
        <taxon>Gammaproteobacteria</taxon>
        <taxon>Candidatus Thiopontia</taxon>
    </lineage>
</organism>
<dbReference type="PANTHER" id="PTHR43246">
    <property type="entry name" value="PEPTIDYL-PROLYL CIS-TRANS ISOMERASE CYP38, CHLOROPLASTIC"/>
    <property type="match status" value="1"/>
</dbReference>
<evidence type="ECO:0000256" key="2">
    <source>
        <dbReference type="ARBA" id="ARBA00007365"/>
    </source>
</evidence>
<dbReference type="PRINTS" id="PR00153">
    <property type="entry name" value="CSAPPISMRASE"/>
</dbReference>
<comment type="catalytic activity">
    <reaction evidence="5">
        <text>[protein]-peptidylproline (omega=180) = [protein]-peptidylproline (omega=0)</text>
        <dbReference type="Rhea" id="RHEA:16237"/>
        <dbReference type="Rhea" id="RHEA-COMP:10747"/>
        <dbReference type="Rhea" id="RHEA-COMP:10748"/>
        <dbReference type="ChEBI" id="CHEBI:83833"/>
        <dbReference type="ChEBI" id="CHEBI:83834"/>
        <dbReference type="EC" id="5.2.1.8"/>
    </reaction>
</comment>
<protein>
    <recommendedName>
        <fullName evidence="5">Peptidyl-prolyl cis-trans isomerase</fullName>
        <shortName evidence="5">PPIase</shortName>
        <ecNumber evidence="5">5.2.1.8</ecNumber>
    </recommendedName>
</protein>
<name>A0A8J6NW64_9GAMM</name>
<dbReference type="Pfam" id="PF00160">
    <property type="entry name" value="Pro_isomerase"/>
    <property type="match status" value="1"/>
</dbReference>
<dbReference type="InterPro" id="IPR044665">
    <property type="entry name" value="E_coli_cyclophilin_A-like"/>
</dbReference>
<sequence length="166" mass="18584">MVEIKTNHGDIRLQLDSARAPFTVINFIHYVEKGHYNSTIFHRVIPGFMIQGGGFTTDYEKRPTDDMIPNEADNGLKNLPGTIAMARTSDPHSATAQFFINTANNRFLNHTRKSQRGWGYTVFGKVVDGIDVVRKIEQVETGSGGPFRTDAPQQMVVIESIQMISK</sequence>
<dbReference type="SUPFAM" id="SSF50891">
    <property type="entry name" value="Cyclophilin-like"/>
    <property type="match status" value="1"/>
</dbReference>
<dbReference type="InterPro" id="IPR029000">
    <property type="entry name" value="Cyclophilin-like_dom_sf"/>
</dbReference>
<dbReference type="AlphaFoldDB" id="A0A8J6NW64"/>